<dbReference type="PROSITE" id="PS00138">
    <property type="entry name" value="SUBTILASE_SER"/>
    <property type="match status" value="1"/>
</dbReference>
<protein>
    <submittedName>
        <fullName evidence="10">Peptidase S8</fullName>
    </submittedName>
</protein>
<dbReference type="CDD" id="cd07493">
    <property type="entry name" value="Peptidases_S8_9"/>
    <property type="match status" value="1"/>
</dbReference>
<dbReference type="Pfam" id="PF00082">
    <property type="entry name" value="Peptidase_S8"/>
    <property type="match status" value="1"/>
</dbReference>
<dbReference type="InterPro" id="IPR026444">
    <property type="entry name" value="Secre_tail"/>
</dbReference>
<name>A0ABQ5MNL1_9FLAO</name>
<reference evidence="10" key="1">
    <citation type="submission" date="2022-07" db="EMBL/GenBank/DDBJ databases">
        <title>Taxonomy of Novel Oxalotrophic and Methylotrophic Bacteria.</title>
        <authorList>
            <person name="Sahin N."/>
            <person name="Tani A."/>
        </authorList>
    </citation>
    <scope>NUCLEOTIDE SEQUENCE</scope>
    <source>
        <strain evidence="10">Y10</strain>
    </source>
</reference>
<gene>
    <name evidence="10" type="ORF">Y10_33150</name>
</gene>
<feature type="domain" description="Secretion system C-terminal sorting" evidence="9">
    <location>
        <begin position="467"/>
        <end position="534"/>
    </location>
</feature>
<dbReference type="PROSITE" id="PS00136">
    <property type="entry name" value="SUBTILASE_ASP"/>
    <property type="match status" value="1"/>
</dbReference>
<evidence type="ECO:0000256" key="7">
    <source>
        <dbReference type="RuleBase" id="RU003355"/>
    </source>
</evidence>
<feature type="active site" description="Charge relay system" evidence="6">
    <location>
        <position position="218"/>
    </location>
</feature>
<keyword evidence="5 6" id="KW-0720">Serine protease</keyword>
<sequence>MRNYLFVLIFLLGAYTTWAQEHAWVYFTDKPNASVALASPLSILTQDALDRKAAHNISIDVRDVPVDETYITTIKNQAGITVMAKSKWMNCVHVIGTQSDINALESLSIVDSVFFADNSLNAKVAATAKDLEQTNKFDLMENFVYGNTDNQVTMLNVDVLHQNDYTGEGLVIAVLDAGFPNVNTLNGFQRLRDNNDLLGGYDFVLRSTDFNNPSLSQHGTMVLSDMAGYVQDMFVGTAPDASYYLFRTEDAPNETPVEESYWVEAAERADSLGVDIINSSLGYTTFDEVRYNHTMADMDGNTAFVTKGANIAVEKGILVVNSAGNSGNSSSFYSIGAPADGNVFTIGAVDANGNYASFSSIGPNANGTVKPDVMAKGAGSAIINYQDLLTTASGTSFSSPIMAGSVACLWQVAPSKTNLEIMQLVRESASLYNNPTDLMGYGIPDFSMAMNNLLAVNTVEADFNVYIYPNPVADKLYISNSRNSSFSIQIFNTLGKQVLAVTNTKEPFVDVSTLKRDIYIVKIQVGDLAKTIKLIKE</sequence>
<dbReference type="Pfam" id="PF18962">
    <property type="entry name" value="Por_Secre_tail"/>
    <property type="match status" value="1"/>
</dbReference>
<dbReference type="Gene3D" id="3.40.50.200">
    <property type="entry name" value="Peptidase S8/S53 domain"/>
    <property type="match status" value="1"/>
</dbReference>
<feature type="domain" description="Peptidase S8/S53" evidence="8">
    <location>
        <begin position="167"/>
        <end position="442"/>
    </location>
</feature>
<dbReference type="EMBL" id="BRVO01000005">
    <property type="protein sequence ID" value="GLB50947.1"/>
    <property type="molecule type" value="Genomic_DNA"/>
</dbReference>
<evidence type="ECO:0000256" key="3">
    <source>
        <dbReference type="ARBA" id="ARBA00022729"/>
    </source>
</evidence>
<evidence type="ECO:0000256" key="1">
    <source>
        <dbReference type="ARBA" id="ARBA00011073"/>
    </source>
</evidence>
<proteinExistence type="inferred from homology"/>
<dbReference type="InterPro" id="IPR017317">
    <property type="entry name" value="Pept_S8_subtilisin_bacteroid-2"/>
</dbReference>
<feature type="active site" description="Charge relay system" evidence="6">
    <location>
        <position position="176"/>
    </location>
</feature>
<dbReference type="PANTHER" id="PTHR43806:SF67">
    <property type="entry name" value="EGF-LIKE DOMAIN-CONTAINING PROTEIN"/>
    <property type="match status" value="1"/>
</dbReference>
<dbReference type="InterPro" id="IPR036852">
    <property type="entry name" value="Peptidase_S8/S53_dom_sf"/>
</dbReference>
<dbReference type="Proteomes" id="UP001143543">
    <property type="component" value="Unassembled WGS sequence"/>
</dbReference>
<dbReference type="InterPro" id="IPR050131">
    <property type="entry name" value="Peptidase_S8_subtilisin-like"/>
</dbReference>
<dbReference type="InterPro" id="IPR023828">
    <property type="entry name" value="Peptidase_S8_Ser-AS"/>
</dbReference>
<evidence type="ECO:0000256" key="5">
    <source>
        <dbReference type="ARBA" id="ARBA00022825"/>
    </source>
</evidence>
<dbReference type="PIRSF" id="PIRSF037903">
    <property type="entry name" value="Subtilisin_rel_GFO_2223"/>
    <property type="match status" value="1"/>
</dbReference>
<keyword evidence="3" id="KW-0732">Signal</keyword>
<evidence type="ECO:0000313" key="11">
    <source>
        <dbReference type="Proteomes" id="UP001143543"/>
    </source>
</evidence>
<dbReference type="InterPro" id="IPR015500">
    <property type="entry name" value="Peptidase_S8_subtilisin-rel"/>
</dbReference>
<evidence type="ECO:0000256" key="4">
    <source>
        <dbReference type="ARBA" id="ARBA00022801"/>
    </source>
</evidence>
<keyword evidence="11" id="KW-1185">Reference proteome</keyword>
<keyword evidence="4 6" id="KW-0378">Hydrolase</keyword>
<organism evidence="10 11">
    <name type="scientific">Neptunitalea lumnitzerae</name>
    <dbReference type="NCBI Taxonomy" id="2965509"/>
    <lineage>
        <taxon>Bacteria</taxon>
        <taxon>Pseudomonadati</taxon>
        <taxon>Bacteroidota</taxon>
        <taxon>Flavobacteriia</taxon>
        <taxon>Flavobacteriales</taxon>
        <taxon>Flavobacteriaceae</taxon>
        <taxon>Neptunitalea</taxon>
    </lineage>
</organism>
<dbReference type="InterPro" id="IPR023827">
    <property type="entry name" value="Peptidase_S8_Asp-AS"/>
</dbReference>
<dbReference type="SUPFAM" id="SSF52743">
    <property type="entry name" value="Subtilisin-like"/>
    <property type="match status" value="1"/>
</dbReference>
<evidence type="ECO:0000256" key="6">
    <source>
        <dbReference type="PROSITE-ProRule" id="PRU01240"/>
    </source>
</evidence>
<comment type="caution">
    <text evidence="10">The sequence shown here is derived from an EMBL/GenBank/DDBJ whole genome shotgun (WGS) entry which is preliminary data.</text>
</comment>
<evidence type="ECO:0000259" key="8">
    <source>
        <dbReference type="Pfam" id="PF00082"/>
    </source>
</evidence>
<dbReference type="PROSITE" id="PS51892">
    <property type="entry name" value="SUBTILASE"/>
    <property type="match status" value="1"/>
</dbReference>
<dbReference type="InterPro" id="IPR000209">
    <property type="entry name" value="Peptidase_S8/S53_dom"/>
</dbReference>
<comment type="similarity">
    <text evidence="1 6 7">Belongs to the peptidase S8 family.</text>
</comment>
<dbReference type="NCBIfam" id="TIGR04183">
    <property type="entry name" value="Por_Secre_tail"/>
    <property type="match status" value="1"/>
</dbReference>
<accession>A0ABQ5MNL1</accession>
<dbReference type="RefSeq" id="WP_281766579.1">
    <property type="nucleotide sequence ID" value="NZ_BRVO01000005.1"/>
</dbReference>
<evidence type="ECO:0000313" key="10">
    <source>
        <dbReference type="EMBL" id="GLB50947.1"/>
    </source>
</evidence>
<dbReference type="PRINTS" id="PR00723">
    <property type="entry name" value="SUBTILISIN"/>
</dbReference>
<evidence type="ECO:0000259" key="9">
    <source>
        <dbReference type="Pfam" id="PF18962"/>
    </source>
</evidence>
<feature type="active site" description="Charge relay system" evidence="6">
    <location>
        <position position="396"/>
    </location>
</feature>
<dbReference type="PANTHER" id="PTHR43806">
    <property type="entry name" value="PEPTIDASE S8"/>
    <property type="match status" value="1"/>
</dbReference>
<keyword evidence="2 6" id="KW-0645">Protease</keyword>
<evidence type="ECO:0000256" key="2">
    <source>
        <dbReference type="ARBA" id="ARBA00022670"/>
    </source>
</evidence>